<evidence type="ECO:0000259" key="3">
    <source>
        <dbReference type="Pfam" id="PF03816"/>
    </source>
</evidence>
<comment type="similarity">
    <text evidence="1">Belongs to the LytR/CpsA/Psr (LCP) family.</text>
</comment>
<dbReference type="PANTHER" id="PTHR33392">
    <property type="entry name" value="POLYISOPRENYL-TEICHOIC ACID--PEPTIDOGLYCAN TEICHOIC ACID TRANSFERASE TAGU"/>
    <property type="match status" value="1"/>
</dbReference>
<keyword evidence="2" id="KW-0812">Transmembrane</keyword>
<gene>
    <name evidence="4" type="ORF">JK634_12255</name>
</gene>
<evidence type="ECO:0000256" key="1">
    <source>
        <dbReference type="ARBA" id="ARBA00006068"/>
    </source>
</evidence>
<keyword evidence="2" id="KW-0472">Membrane</keyword>
<dbReference type="Pfam" id="PF03816">
    <property type="entry name" value="LytR_cpsA_psr"/>
    <property type="match status" value="1"/>
</dbReference>
<accession>A0A937FJC6</accession>
<evidence type="ECO:0000313" key="5">
    <source>
        <dbReference type="Proteomes" id="UP000623681"/>
    </source>
</evidence>
<dbReference type="PANTHER" id="PTHR33392:SF6">
    <property type="entry name" value="POLYISOPRENYL-TEICHOIC ACID--PEPTIDOGLYCAN TEICHOIC ACID TRANSFERASE TAGU"/>
    <property type="match status" value="1"/>
</dbReference>
<dbReference type="Gene3D" id="3.40.630.190">
    <property type="entry name" value="LCP protein"/>
    <property type="match status" value="1"/>
</dbReference>
<dbReference type="EMBL" id="JAESWA010000022">
    <property type="protein sequence ID" value="MBL4932586.1"/>
    <property type="molecule type" value="Genomic_DNA"/>
</dbReference>
<reference evidence="4" key="1">
    <citation type="submission" date="2021-01" db="EMBL/GenBank/DDBJ databases">
        <title>Genome public.</title>
        <authorList>
            <person name="Liu C."/>
            <person name="Sun Q."/>
        </authorList>
    </citation>
    <scope>NUCLEOTIDE SEQUENCE</scope>
    <source>
        <strain evidence="4">YIM B02565</strain>
    </source>
</reference>
<evidence type="ECO:0000256" key="2">
    <source>
        <dbReference type="SAM" id="Phobius"/>
    </source>
</evidence>
<dbReference type="AlphaFoldDB" id="A0A937FJC6"/>
<dbReference type="Proteomes" id="UP000623681">
    <property type="component" value="Unassembled WGS sequence"/>
</dbReference>
<dbReference type="RefSeq" id="WP_202767931.1">
    <property type="nucleotide sequence ID" value="NZ_JAESWA010000022.1"/>
</dbReference>
<dbReference type="InterPro" id="IPR004474">
    <property type="entry name" value="LytR_CpsA_psr"/>
</dbReference>
<protein>
    <submittedName>
        <fullName evidence="4">LCP family protein</fullName>
    </submittedName>
</protein>
<organism evidence="4 5">
    <name type="scientific">Clostridium paridis</name>
    <dbReference type="NCBI Taxonomy" id="2803863"/>
    <lineage>
        <taxon>Bacteria</taxon>
        <taxon>Bacillati</taxon>
        <taxon>Bacillota</taxon>
        <taxon>Clostridia</taxon>
        <taxon>Eubacteriales</taxon>
        <taxon>Clostridiaceae</taxon>
        <taxon>Clostridium</taxon>
    </lineage>
</organism>
<name>A0A937FJC6_9CLOT</name>
<keyword evidence="2" id="KW-1133">Transmembrane helix</keyword>
<evidence type="ECO:0000313" key="4">
    <source>
        <dbReference type="EMBL" id="MBL4932586.1"/>
    </source>
</evidence>
<keyword evidence="5" id="KW-1185">Reference proteome</keyword>
<sequence>MKGKKKKILIVVVVLIVAIVGTVFFTANRFLSKVKKTSISKDNESLGVTEIKGSEVTNILLLGVDGSNKMTDSIMVLSIDKKNNEVKVTSLLRDMYINKPNGEKQQLNHAYINAGIEFAIKTVNVNFGLDIKDYIMVNMDGLIHIVDSLGGVEINIKKEEIPYANGGIKSLKLLYNIQGDYELRNPGVQNLNGIQAVSYSRIRKLDSDFERTERQRTVLNEIFKKIKSQGTLKLPSIASSLLPYVETSLDNRSIISIASTIVSFNNKEIKQYRIPVDGTHKLLILNGLYLEDVDIEANKKYLHDFIYETK</sequence>
<feature type="domain" description="Cell envelope-related transcriptional attenuator" evidence="3">
    <location>
        <begin position="71"/>
        <end position="227"/>
    </location>
</feature>
<proteinExistence type="inferred from homology"/>
<comment type="caution">
    <text evidence="4">The sequence shown here is derived from an EMBL/GenBank/DDBJ whole genome shotgun (WGS) entry which is preliminary data.</text>
</comment>
<dbReference type="NCBIfam" id="TIGR00350">
    <property type="entry name" value="lytR_cpsA_psr"/>
    <property type="match status" value="1"/>
</dbReference>
<dbReference type="InterPro" id="IPR050922">
    <property type="entry name" value="LytR/CpsA/Psr_CW_biosynth"/>
</dbReference>
<feature type="transmembrane region" description="Helical" evidence="2">
    <location>
        <begin position="7"/>
        <end position="27"/>
    </location>
</feature>